<feature type="compositionally biased region" description="Pro residues" evidence="1">
    <location>
        <begin position="76"/>
        <end position="87"/>
    </location>
</feature>
<evidence type="ECO:0000313" key="2">
    <source>
        <dbReference type="EMBL" id="MCI45409.1"/>
    </source>
</evidence>
<evidence type="ECO:0000313" key="3">
    <source>
        <dbReference type="Proteomes" id="UP000265520"/>
    </source>
</evidence>
<organism evidence="2 3">
    <name type="scientific">Trifolium medium</name>
    <dbReference type="NCBI Taxonomy" id="97028"/>
    <lineage>
        <taxon>Eukaryota</taxon>
        <taxon>Viridiplantae</taxon>
        <taxon>Streptophyta</taxon>
        <taxon>Embryophyta</taxon>
        <taxon>Tracheophyta</taxon>
        <taxon>Spermatophyta</taxon>
        <taxon>Magnoliopsida</taxon>
        <taxon>eudicotyledons</taxon>
        <taxon>Gunneridae</taxon>
        <taxon>Pentapetalae</taxon>
        <taxon>rosids</taxon>
        <taxon>fabids</taxon>
        <taxon>Fabales</taxon>
        <taxon>Fabaceae</taxon>
        <taxon>Papilionoideae</taxon>
        <taxon>50 kb inversion clade</taxon>
        <taxon>NPAAA clade</taxon>
        <taxon>Hologalegina</taxon>
        <taxon>IRL clade</taxon>
        <taxon>Trifolieae</taxon>
        <taxon>Trifolium</taxon>
    </lineage>
</organism>
<feature type="compositionally biased region" description="Polar residues" evidence="1">
    <location>
        <begin position="1"/>
        <end position="12"/>
    </location>
</feature>
<accession>A0A392S9P9</accession>
<feature type="non-terminal residue" evidence="2">
    <location>
        <position position="1"/>
    </location>
</feature>
<feature type="region of interest" description="Disordered" evidence="1">
    <location>
        <begin position="1"/>
        <end position="31"/>
    </location>
</feature>
<dbReference type="EMBL" id="LXQA010343846">
    <property type="protein sequence ID" value="MCI45409.1"/>
    <property type="molecule type" value="Genomic_DNA"/>
</dbReference>
<keyword evidence="3" id="KW-1185">Reference proteome</keyword>
<reference evidence="2 3" key="1">
    <citation type="journal article" date="2018" name="Front. Plant Sci.">
        <title>Red Clover (Trifolium pratense) and Zigzag Clover (T. medium) - A Picture of Genomic Similarities and Differences.</title>
        <authorList>
            <person name="Dluhosova J."/>
            <person name="Istvanek J."/>
            <person name="Nedelnik J."/>
            <person name="Repkova J."/>
        </authorList>
    </citation>
    <scope>NUCLEOTIDE SEQUENCE [LARGE SCALE GENOMIC DNA]</scope>
    <source>
        <strain evidence="3">cv. 10/8</strain>
        <tissue evidence="2">Leaf</tissue>
    </source>
</reference>
<evidence type="ECO:0000256" key="1">
    <source>
        <dbReference type="SAM" id="MobiDB-lite"/>
    </source>
</evidence>
<comment type="caution">
    <text evidence="2">The sequence shown here is derived from an EMBL/GenBank/DDBJ whole genome shotgun (WGS) entry which is preliminary data.</text>
</comment>
<sequence>THDSVAYQSSANIPHFDPRPTKKSKVEKDVSKTKKDMAKLFETMSIQNTMLSYLMQEHQIFRTWLVNEFCPAMHVTPPPENPAPPAQEIPKFDSSDDSSPNVPQ</sequence>
<protein>
    <submittedName>
        <fullName evidence="2">Uncharacterized protein</fullName>
    </submittedName>
</protein>
<proteinExistence type="predicted"/>
<dbReference type="AlphaFoldDB" id="A0A392S9P9"/>
<feature type="region of interest" description="Disordered" evidence="1">
    <location>
        <begin position="73"/>
        <end position="104"/>
    </location>
</feature>
<dbReference type="Proteomes" id="UP000265520">
    <property type="component" value="Unassembled WGS sequence"/>
</dbReference>
<name>A0A392S9P9_9FABA</name>
<feature type="compositionally biased region" description="Basic and acidic residues" evidence="1">
    <location>
        <begin position="16"/>
        <end position="31"/>
    </location>
</feature>